<accession>A0AAV4BNS8</accession>
<gene>
    <name evidence="2" type="ORF">PoB_004871500</name>
</gene>
<keyword evidence="3" id="KW-1185">Reference proteome</keyword>
<protein>
    <submittedName>
        <fullName evidence="2">Uncharacterized protein</fullName>
    </submittedName>
</protein>
<proteinExistence type="predicted"/>
<evidence type="ECO:0000256" key="1">
    <source>
        <dbReference type="SAM" id="MobiDB-lite"/>
    </source>
</evidence>
<comment type="caution">
    <text evidence="2">The sequence shown here is derived from an EMBL/GenBank/DDBJ whole genome shotgun (WGS) entry which is preliminary data.</text>
</comment>
<reference evidence="2 3" key="1">
    <citation type="journal article" date="2021" name="Elife">
        <title>Chloroplast acquisition without the gene transfer in kleptoplastic sea slugs, Plakobranchus ocellatus.</title>
        <authorList>
            <person name="Maeda T."/>
            <person name="Takahashi S."/>
            <person name="Yoshida T."/>
            <person name="Shimamura S."/>
            <person name="Takaki Y."/>
            <person name="Nagai Y."/>
            <person name="Toyoda A."/>
            <person name="Suzuki Y."/>
            <person name="Arimoto A."/>
            <person name="Ishii H."/>
            <person name="Satoh N."/>
            <person name="Nishiyama T."/>
            <person name="Hasebe M."/>
            <person name="Maruyama T."/>
            <person name="Minagawa J."/>
            <person name="Obokata J."/>
            <person name="Shigenobu S."/>
        </authorList>
    </citation>
    <scope>NUCLEOTIDE SEQUENCE [LARGE SCALE GENOMIC DNA]</scope>
</reference>
<feature type="region of interest" description="Disordered" evidence="1">
    <location>
        <begin position="1"/>
        <end position="32"/>
    </location>
</feature>
<feature type="compositionally biased region" description="Basic and acidic residues" evidence="1">
    <location>
        <begin position="8"/>
        <end position="17"/>
    </location>
</feature>
<dbReference type="Proteomes" id="UP000735302">
    <property type="component" value="Unassembled WGS sequence"/>
</dbReference>
<dbReference type="EMBL" id="BLXT01005342">
    <property type="protein sequence ID" value="GFO22210.1"/>
    <property type="molecule type" value="Genomic_DNA"/>
</dbReference>
<dbReference type="AlphaFoldDB" id="A0AAV4BNS8"/>
<evidence type="ECO:0000313" key="3">
    <source>
        <dbReference type="Proteomes" id="UP000735302"/>
    </source>
</evidence>
<name>A0AAV4BNS8_9GAST</name>
<sequence length="190" mass="21791">MSSRRKSEKQVLEMERRRLSKVKKMKESQTKVSKTLDVDPNLVLTKTSVSVEEYFAQGMTEYFRELAEAAKHQQRKQPSVARTPSWGDLGDELARQLQHLELITRSTQTDWRWLEMAVRWRHARIMKASLPLHSRPKTPIELDIKPATCLLSKDSSPELSVIVKTNGSGVAIVSDSIGLLRPRDALRWTI</sequence>
<evidence type="ECO:0000313" key="2">
    <source>
        <dbReference type="EMBL" id="GFO22210.1"/>
    </source>
</evidence>
<organism evidence="2 3">
    <name type="scientific">Plakobranchus ocellatus</name>
    <dbReference type="NCBI Taxonomy" id="259542"/>
    <lineage>
        <taxon>Eukaryota</taxon>
        <taxon>Metazoa</taxon>
        <taxon>Spiralia</taxon>
        <taxon>Lophotrochozoa</taxon>
        <taxon>Mollusca</taxon>
        <taxon>Gastropoda</taxon>
        <taxon>Heterobranchia</taxon>
        <taxon>Euthyneura</taxon>
        <taxon>Panpulmonata</taxon>
        <taxon>Sacoglossa</taxon>
        <taxon>Placobranchoidea</taxon>
        <taxon>Plakobranchidae</taxon>
        <taxon>Plakobranchus</taxon>
    </lineage>
</organism>